<feature type="domain" description="EH" evidence="5">
    <location>
        <begin position="289"/>
        <end position="378"/>
    </location>
</feature>
<evidence type="ECO:0000259" key="5">
    <source>
        <dbReference type="PROSITE" id="PS50031"/>
    </source>
</evidence>
<feature type="compositionally biased region" description="Pro residues" evidence="4">
    <location>
        <begin position="762"/>
        <end position="780"/>
    </location>
</feature>
<feature type="compositionally biased region" description="Polar residues" evidence="4">
    <location>
        <begin position="690"/>
        <end position="715"/>
    </location>
</feature>
<proteinExistence type="predicted"/>
<dbReference type="PROSITE" id="PS50222">
    <property type="entry name" value="EF_HAND_2"/>
    <property type="match status" value="2"/>
</dbReference>
<dbReference type="Pfam" id="PF12763">
    <property type="entry name" value="EH"/>
    <property type="match status" value="3"/>
</dbReference>
<dbReference type="EMBL" id="JABFDY010000020">
    <property type="protein sequence ID" value="KAF7692441.1"/>
    <property type="molecule type" value="Genomic_DNA"/>
</dbReference>
<feature type="domain" description="EF-hand" evidence="6">
    <location>
        <begin position="288"/>
        <end position="323"/>
    </location>
</feature>
<keyword evidence="3" id="KW-0175">Coiled coil</keyword>
<dbReference type="Gene3D" id="1.10.238.10">
    <property type="entry name" value="EF-hand"/>
    <property type="match status" value="3"/>
</dbReference>
<dbReference type="PANTHER" id="PTHR11216">
    <property type="entry name" value="EH DOMAIN"/>
    <property type="match status" value="1"/>
</dbReference>
<comment type="caution">
    <text evidence="7">The sequence shown here is derived from an EMBL/GenBank/DDBJ whole genome shotgun (WGS) entry which is preliminary data.</text>
</comment>
<keyword evidence="2" id="KW-0106">Calcium</keyword>
<feature type="coiled-coil region" evidence="3">
    <location>
        <begin position="422"/>
        <end position="596"/>
    </location>
</feature>
<reference evidence="7" key="1">
    <citation type="submission" date="2020-08" db="EMBL/GenBank/DDBJ databases">
        <title>Chromosome-level assembly of Southern catfish (Silurus meridionalis) provides insights into visual adaptation to the nocturnal and benthic lifestyles.</title>
        <authorList>
            <person name="Zhang Y."/>
            <person name="Wang D."/>
            <person name="Peng Z."/>
        </authorList>
    </citation>
    <scope>NUCLEOTIDE SEQUENCE</scope>
    <source>
        <strain evidence="7">SWU-2019-XX</strain>
        <tissue evidence="7">Muscle</tissue>
    </source>
</reference>
<dbReference type="Proteomes" id="UP000606274">
    <property type="component" value="Unassembled WGS sequence"/>
</dbReference>
<dbReference type="AlphaFoldDB" id="A0A8T0AL35"/>
<dbReference type="SMART" id="SM00726">
    <property type="entry name" value="UIM"/>
    <property type="match status" value="2"/>
</dbReference>
<dbReference type="InterPro" id="IPR000261">
    <property type="entry name" value="EH_dom"/>
</dbReference>
<feature type="region of interest" description="Disordered" evidence="4">
    <location>
        <begin position="259"/>
        <end position="281"/>
    </location>
</feature>
<keyword evidence="8" id="KW-1185">Reference proteome</keyword>
<dbReference type="GO" id="GO:0005509">
    <property type="term" value="F:calcium ion binding"/>
    <property type="evidence" value="ECO:0007669"/>
    <property type="project" value="InterPro"/>
</dbReference>
<evidence type="ECO:0000256" key="3">
    <source>
        <dbReference type="SAM" id="Coils"/>
    </source>
</evidence>
<dbReference type="InterPro" id="IPR002048">
    <property type="entry name" value="EF_hand_dom"/>
</dbReference>
<evidence type="ECO:0000313" key="7">
    <source>
        <dbReference type="EMBL" id="KAF7692441.1"/>
    </source>
</evidence>
<organism evidence="7 8">
    <name type="scientific">Silurus meridionalis</name>
    <name type="common">Southern catfish</name>
    <name type="synonym">Silurus soldatovi meridionalis</name>
    <dbReference type="NCBI Taxonomy" id="175797"/>
    <lineage>
        <taxon>Eukaryota</taxon>
        <taxon>Metazoa</taxon>
        <taxon>Chordata</taxon>
        <taxon>Craniata</taxon>
        <taxon>Vertebrata</taxon>
        <taxon>Euteleostomi</taxon>
        <taxon>Actinopterygii</taxon>
        <taxon>Neopterygii</taxon>
        <taxon>Teleostei</taxon>
        <taxon>Ostariophysi</taxon>
        <taxon>Siluriformes</taxon>
        <taxon>Siluridae</taxon>
        <taxon>Silurus</taxon>
    </lineage>
</organism>
<feature type="domain" description="EF-hand" evidence="6">
    <location>
        <begin position="159"/>
        <end position="194"/>
    </location>
</feature>
<dbReference type="GO" id="GO:0006897">
    <property type="term" value="P:endocytosis"/>
    <property type="evidence" value="ECO:0007669"/>
    <property type="project" value="TreeGrafter"/>
</dbReference>
<feature type="coiled-coil region" evidence="3">
    <location>
        <begin position="830"/>
        <end position="860"/>
    </location>
</feature>
<dbReference type="GO" id="GO:0030132">
    <property type="term" value="C:clathrin coat of coated pit"/>
    <property type="evidence" value="ECO:0007669"/>
    <property type="project" value="TreeGrafter"/>
</dbReference>
<evidence type="ECO:0000256" key="1">
    <source>
        <dbReference type="ARBA" id="ARBA00022723"/>
    </source>
</evidence>
<sequence>MAALMSLTQISNGNPAYETFYRQVDPGNLGKVGAAEAAQFLKRSGLSDSTLGKIWDLSDPEGKGYLDKRGFFVALRLVASAQNGGDVSQASLNQTLSIPAPKFRDTGSPSLILTSSSDSTWTVKFEEKAKYDGIFESLLPINGLLSGDKVKPVLINSNLPLDVLGKIWDLSDIDKDGHLDKEEFAVAMHLVYRAREKETVPSILPPSLIPQSKWKKSAVALAGSVPVLPSSPFLLKENLRPTTPLSKSPLTIASNLSPSNSFRSLSPSPSPSPAPQQPVSTNWVVPQDDREQYEEIFELADSDFDSMVGGGEVKDIFINSGLPQSVLAHIWSLADTKSVGLLTKEQFCLAMHLIQQAVKGVEPPKSLNPDMIPPSERVSAASTAVSSEISSSVGFEMTGLSVMSREVSNTVVPVELTGNKELDDVSQKVAQLQSEKRIIEQEIRQKEETLRQKNSEIHGMQVDLEQENSSIKELERQTLGAQSRLQDMEQQRSKLECKVTEAKTKVQEENNKISSMQAQIISQEANQQTQEKELNRTKTDLYCLEQEETQLEEKLCAEKAKLESILKLLKTSQNEMDEVREKISQIQESQKQLNKTVERFDKVLNGSTCNLAEIEQLLAEEGSGIRSTVEDSSFKSRLAMFNNNAAQNFSVDPFQTEDPFKSDPFNKADPFGGDPFKQSDPFGDPFSRSEGFTNSPTSSLNASSFGRQGNPTSGGSPKFKGSDPFAPTGSFSESFGGNGGFADFGNMSKVSSGPRTGRKPTYPLPPPKKTVPARPAPPPYGTCSAGTHTGVGAHRQTHGVPRFVGPCEDSRSSPQPSRSTLTDSLTLADLRAFGNEVEQLEWAKRESKKEEERLKRLRLQEQQDLELALALSRVDMSRT</sequence>
<dbReference type="InterPro" id="IPR018247">
    <property type="entry name" value="EF_Hand_1_Ca_BS"/>
</dbReference>
<evidence type="ECO:0000259" key="6">
    <source>
        <dbReference type="PROSITE" id="PS50222"/>
    </source>
</evidence>
<dbReference type="PANTHER" id="PTHR11216:SF69">
    <property type="entry name" value="EPIDERMAL GROWTH FACTOR RECEPTOR SUBSTRATE 15-LIKE 1"/>
    <property type="match status" value="1"/>
</dbReference>
<evidence type="ECO:0000313" key="8">
    <source>
        <dbReference type="Proteomes" id="UP000606274"/>
    </source>
</evidence>
<dbReference type="PROSITE" id="PS50031">
    <property type="entry name" value="EH"/>
    <property type="match status" value="3"/>
</dbReference>
<keyword evidence="1" id="KW-0479">Metal-binding</keyword>
<dbReference type="GO" id="GO:0045296">
    <property type="term" value="F:cadherin binding"/>
    <property type="evidence" value="ECO:0007669"/>
    <property type="project" value="TreeGrafter"/>
</dbReference>
<feature type="region of interest" description="Disordered" evidence="4">
    <location>
        <begin position="650"/>
        <end position="821"/>
    </location>
</feature>
<dbReference type="SMART" id="SM00054">
    <property type="entry name" value="EFh"/>
    <property type="match status" value="4"/>
</dbReference>
<gene>
    <name evidence="7" type="ORF">HF521_010051</name>
</gene>
<evidence type="ECO:0000256" key="2">
    <source>
        <dbReference type="ARBA" id="ARBA00022837"/>
    </source>
</evidence>
<dbReference type="InterPro" id="IPR003903">
    <property type="entry name" value="UIM_dom"/>
</dbReference>
<name>A0A8T0AL35_SILME</name>
<dbReference type="OrthoDB" id="524326at2759"/>
<feature type="domain" description="EH" evidence="5">
    <location>
        <begin position="127"/>
        <end position="215"/>
    </location>
</feature>
<protein>
    <recommendedName>
        <fullName evidence="9">Epidermal growth factor receptor substrate 15-like 1</fullName>
    </recommendedName>
</protein>
<accession>A0A8T0AL35</accession>
<evidence type="ECO:0000256" key="4">
    <source>
        <dbReference type="SAM" id="MobiDB-lite"/>
    </source>
</evidence>
<dbReference type="SMART" id="SM00027">
    <property type="entry name" value="EH"/>
    <property type="match status" value="3"/>
</dbReference>
<feature type="domain" description="EH" evidence="5">
    <location>
        <begin position="13"/>
        <end position="99"/>
    </location>
</feature>
<dbReference type="CDD" id="cd00052">
    <property type="entry name" value="EH"/>
    <property type="match status" value="3"/>
</dbReference>
<dbReference type="SUPFAM" id="SSF47473">
    <property type="entry name" value="EF-hand"/>
    <property type="match status" value="3"/>
</dbReference>
<dbReference type="PROSITE" id="PS00018">
    <property type="entry name" value="EF_HAND_1"/>
    <property type="match status" value="1"/>
</dbReference>
<dbReference type="InterPro" id="IPR011992">
    <property type="entry name" value="EF-hand-dom_pair"/>
</dbReference>
<evidence type="ECO:0008006" key="9">
    <source>
        <dbReference type="Google" id="ProtNLM"/>
    </source>
</evidence>
<dbReference type="GO" id="GO:0016197">
    <property type="term" value="P:endosomal transport"/>
    <property type="evidence" value="ECO:0007669"/>
    <property type="project" value="TreeGrafter"/>
</dbReference>